<dbReference type="PANTHER" id="PTHR33393">
    <property type="entry name" value="POLYGLUTAMINE SYNTHESIS ACCESSORY PROTEIN RV0574C-RELATED"/>
    <property type="match status" value="1"/>
</dbReference>
<feature type="compositionally biased region" description="Polar residues" evidence="2">
    <location>
        <begin position="36"/>
        <end position="60"/>
    </location>
</feature>
<dbReference type="AlphaFoldDB" id="A0A7W5AXR8"/>
<evidence type="ECO:0000313" key="6">
    <source>
        <dbReference type="Proteomes" id="UP000570361"/>
    </source>
</evidence>
<feature type="signal peptide" evidence="3">
    <location>
        <begin position="1"/>
        <end position="25"/>
    </location>
</feature>
<organism evidence="5 6">
    <name type="scientific">Paenibacillus phyllosphaerae</name>
    <dbReference type="NCBI Taxonomy" id="274593"/>
    <lineage>
        <taxon>Bacteria</taxon>
        <taxon>Bacillati</taxon>
        <taxon>Bacillota</taxon>
        <taxon>Bacilli</taxon>
        <taxon>Bacillales</taxon>
        <taxon>Paenibacillaceae</taxon>
        <taxon>Paenibacillus</taxon>
    </lineage>
</organism>
<evidence type="ECO:0000313" key="5">
    <source>
        <dbReference type="EMBL" id="MBB3110424.1"/>
    </source>
</evidence>
<dbReference type="PANTHER" id="PTHR33393:SF12">
    <property type="entry name" value="CAPSULE BIOSYNTHESIS PROTEIN CAPA"/>
    <property type="match status" value="1"/>
</dbReference>
<reference evidence="5 6" key="1">
    <citation type="submission" date="2020-08" db="EMBL/GenBank/DDBJ databases">
        <title>Genomic Encyclopedia of Type Strains, Phase III (KMG-III): the genomes of soil and plant-associated and newly described type strains.</title>
        <authorList>
            <person name="Whitman W."/>
        </authorList>
    </citation>
    <scope>NUCLEOTIDE SEQUENCE [LARGE SCALE GENOMIC DNA]</scope>
    <source>
        <strain evidence="5 6">CECT 5862</strain>
    </source>
</reference>
<evidence type="ECO:0000256" key="2">
    <source>
        <dbReference type="SAM" id="MobiDB-lite"/>
    </source>
</evidence>
<dbReference type="SMART" id="SM00854">
    <property type="entry name" value="PGA_cap"/>
    <property type="match status" value="1"/>
</dbReference>
<feature type="compositionally biased region" description="Basic and acidic residues" evidence="2">
    <location>
        <begin position="67"/>
        <end position="79"/>
    </location>
</feature>
<dbReference type="PROSITE" id="PS51257">
    <property type="entry name" value="PROKAR_LIPOPROTEIN"/>
    <property type="match status" value="1"/>
</dbReference>
<dbReference type="Pfam" id="PF09587">
    <property type="entry name" value="PGA_cap"/>
    <property type="match status" value="1"/>
</dbReference>
<feature type="region of interest" description="Disordered" evidence="2">
    <location>
        <begin position="29"/>
        <end position="99"/>
    </location>
</feature>
<dbReference type="InterPro" id="IPR029052">
    <property type="entry name" value="Metallo-depent_PP-like"/>
</dbReference>
<dbReference type="CDD" id="cd07381">
    <property type="entry name" value="MPP_CapA"/>
    <property type="match status" value="1"/>
</dbReference>
<dbReference type="InterPro" id="IPR052169">
    <property type="entry name" value="CW_Biosynth-Accessory"/>
</dbReference>
<dbReference type="InterPro" id="IPR019079">
    <property type="entry name" value="Capsule_synth_CapA"/>
</dbReference>
<keyword evidence="6" id="KW-1185">Reference proteome</keyword>
<accession>A0A7W5AXR8</accession>
<dbReference type="RefSeq" id="WP_246427597.1">
    <property type="nucleotide sequence ID" value="NZ_JACHXK010000004.1"/>
</dbReference>
<dbReference type="Proteomes" id="UP000570361">
    <property type="component" value="Unassembled WGS sequence"/>
</dbReference>
<dbReference type="Gene3D" id="3.60.21.10">
    <property type="match status" value="1"/>
</dbReference>
<feature type="domain" description="Capsule synthesis protein CapA" evidence="4">
    <location>
        <begin position="108"/>
        <end position="360"/>
    </location>
</feature>
<evidence type="ECO:0000256" key="3">
    <source>
        <dbReference type="SAM" id="SignalP"/>
    </source>
</evidence>
<dbReference type="EMBL" id="JACHXK010000004">
    <property type="protein sequence ID" value="MBB3110424.1"/>
    <property type="molecule type" value="Genomic_DNA"/>
</dbReference>
<sequence length="458" mass="50276">MRDLRLIVPCLLLLVLLALSGCSNAAPLDPVKEEQQGQNVNGDNASNGTDNLDNSTSMNEAETDNPLAEHPDNTDAHEEPDAEPPMEPEEDPIVTPEEPQPVTITDATWIAVGDIMMHMPQLPGYYDKQQKRYFFNPYFERVKDIIGQGDWKLANLETPIAGASMGYSGFPRFNAPTELAEALAYAGFNIVTTANNHSLDRGAEGISRTMKALEQQQFVMKGTARSLTESQRITMVEQKGIRMGLLAYTYGTNGIPLPDKMPYAVSLIDEQAMIQSIKQLKSAGADFVTVVLHFGTEYQTAPSEAQKTLARKLIAAGADIIAGSHPHVVQPYELVDVQEQDGATRRGLIIYSMGNFISNQRGETKDYGVIMKVALQKNSGTGKTVIQSVEPIPTWVHRYKQNGTNRYEILPVASTIQSKTNERLSSSDYAVLKKNLDLLTDRLSSMSAQPVSVETATP</sequence>
<name>A0A7W5AXR8_9BACL</name>
<proteinExistence type="inferred from homology"/>
<feature type="compositionally biased region" description="Acidic residues" evidence="2">
    <location>
        <begin position="80"/>
        <end position="92"/>
    </location>
</feature>
<evidence type="ECO:0000259" key="4">
    <source>
        <dbReference type="SMART" id="SM00854"/>
    </source>
</evidence>
<dbReference type="SUPFAM" id="SSF56300">
    <property type="entry name" value="Metallo-dependent phosphatases"/>
    <property type="match status" value="1"/>
</dbReference>
<feature type="chain" id="PRO_5030676537" evidence="3">
    <location>
        <begin position="26"/>
        <end position="458"/>
    </location>
</feature>
<comment type="similarity">
    <text evidence="1">Belongs to the CapA family.</text>
</comment>
<keyword evidence="3" id="KW-0732">Signal</keyword>
<comment type="caution">
    <text evidence="5">The sequence shown here is derived from an EMBL/GenBank/DDBJ whole genome shotgun (WGS) entry which is preliminary data.</text>
</comment>
<evidence type="ECO:0000256" key="1">
    <source>
        <dbReference type="ARBA" id="ARBA00005662"/>
    </source>
</evidence>
<protein>
    <submittedName>
        <fullName evidence="5">Poly-gamma-glutamate synthesis protein (Capsule biosynthesis protein)</fullName>
    </submittedName>
</protein>
<gene>
    <name evidence="5" type="ORF">FHS18_002491</name>
</gene>